<dbReference type="KEGG" id="nno:NONO_c54940"/>
<reference evidence="1 2" key="1">
    <citation type="journal article" date="2014" name="Appl. Environ. Microbiol.">
        <title>Insights into the Microbial Degradation of Rubber and Gutta-Percha by Analysis of the Complete Genome of Nocardia nova SH22a.</title>
        <authorList>
            <person name="Luo Q."/>
            <person name="Hiessl S."/>
            <person name="Poehlein A."/>
            <person name="Daniel R."/>
            <person name="Steinbuchel A."/>
        </authorList>
    </citation>
    <scope>NUCLEOTIDE SEQUENCE [LARGE SCALE GENOMIC DNA]</scope>
    <source>
        <strain evidence="1">SH22a</strain>
    </source>
</reference>
<dbReference type="EMBL" id="CP006850">
    <property type="protein sequence ID" value="AHH20274.1"/>
    <property type="molecule type" value="Genomic_DNA"/>
</dbReference>
<keyword evidence="2" id="KW-1185">Reference proteome</keyword>
<protein>
    <submittedName>
        <fullName evidence="1">Uncharacterized protein</fullName>
    </submittedName>
</protein>
<dbReference type="HOGENOM" id="CLU_3366105_0_0_11"/>
<dbReference type="Proteomes" id="UP000019150">
    <property type="component" value="Chromosome"/>
</dbReference>
<proteinExistence type="predicted"/>
<sequence>MVGQLGAGGVGNPPVVAIGAGAGVLTYERSGMVER</sequence>
<dbReference type="AlphaFoldDB" id="W5TMA5"/>
<evidence type="ECO:0000313" key="2">
    <source>
        <dbReference type="Proteomes" id="UP000019150"/>
    </source>
</evidence>
<gene>
    <name evidence="1" type="ORF">NONO_c54940</name>
</gene>
<name>W5TMA5_9NOCA</name>
<evidence type="ECO:0000313" key="1">
    <source>
        <dbReference type="EMBL" id="AHH20274.1"/>
    </source>
</evidence>
<accession>W5TMA5</accession>
<organism evidence="1 2">
    <name type="scientific">Nocardia nova SH22a</name>
    <dbReference type="NCBI Taxonomy" id="1415166"/>
    <lineage>
        <taxon>Bacteria</taxon>
        <taxon>Bacillati</taxon>
        <taxon>Actinomycetota</taxon>
        <taxon>Actinomycetes</taxon>
        <taxon>Mycobacteriales</taxon>
        <taxon>Nocardiaceae</taxon>
        <taxon>Nocardia</taxon>
    </lineage>
</organism>